<accession>A0A7G5XM12</accession>
<keyword evidence="4" id="KW-1185">Reference proteome</keyword>
<protein>
    <submittedName>
        <fullName evidence="3">PorT family protein</fullName>
    </submittedName>
</protein>
<dbReference type="Pfam" id="PF13568">
    <property type="entry name" value="OMP_b-brl_2"/>
    <property type="match status" value="1"/>
</dbReference>
<reference evidence="4" key="1">
    <citation type="submission" date="2020-08" db="EMBL/GenBank/DDBJ databases">
        <title>Lacibacter sp. S13-6-6 genome sequencing.</title>
        <authorList>
            <person name="Jin L."/>
        </authorList>
    </citation>
    <scope>NUCLEOTIDE SEQUENCE [LARGE SCALE GENOMIC DNA]</scope>
    <source>
        <strain evidence="4">S13-6-6</strain>
    </source>
</reference>
<evidence type="ECO:0000256" key="1">
    <source>
        <dbReference type="SAM" id="SignalP"/>
    </source>
</evidence>
<dbReference type="EMBL" id="CP060007">
    <property type="protein sequence ID" value="QNA46515.1"/>
    <property type="molecule type" value="Genomic_DNA"/>
</dbReference>
<sequence>MKIKLICLAFFAVTISSVSAQNSSVFIKAGYNMANISVTESGNIDEARMLSSFHVGLQGDIPVIKNILSIQPGLLFTGKGAKFQQGSTSDASYYRESTNPMYLEVPVNVVVKAPLGDGAKFFAGAGPYVAMGIAGRNKVEGKLFGVAFDSNEKINFSNDDPTTSGEEGAGYGILRRFDYGLNGTIGFEGEKAMFSVNYGLGLAKIQSGTNSNADDKNKHRVLSFTVGFRL</sequence>
<evidence type="ECO:0000313" key="4">
    <source>
        <dbReference type="Proteomes" id="UP000515344"/>
    </source>
</evidence>
<proteinExistence type="predicted"/>
<dbReference type="AlphaFoldDB" id="A0A7G5XM12"/>
<dbReference type="RefSeq" id="WP_182806407.1">
    <property type="nucleotide sequence ID" value="NZ_CP060007.1"/>
</dbReference>
<evidence type="ECO:0000313" key="3">
    <source>
        <dbReference type="EMBL" id="QNA46515.1"/>
    </source>
</evidence>
<dbReference type="KEGG" id="lacs:H4075_10195"/>
<name>A0A7G5XM12_9BACT</name>
<keyword evidence="1" id="KW-0732">Signal</keyword>
<dbReference type="InterPro" id="IPR025665">
    <property type="entry name" value="Beta-barrel_OMP_2"/>
</dbReference>
<dbReference type="Proteomes" id="UP000515344">
    <property type="component" value="Chromosome"/>
</dbReference>
<feature type="domain" description="Outer membrane protein beta-barrel" evidence="2">
    <location>
        <begin position="20"/>
        <end position="204"/>
    </location>
</feature>
<organism evidence="3 4">
    <name type="scientific">Lacibacter sediminis</name>
    <dbReference type="NCBI Taxonomy" id="2760713"/>
    <lineage>
        <taxon>Bacteria</taxon>
        <taxon>Pseudomonadati</taxon>
        <taxon>Bacteroidota</taxon>
        <taxon>Chitinophagia</taxon>
        <taxon>Chitinophagales</taxon>
        <taxon>Chitinophagaceae</taxon>
        <taxon>Lacibacter</taxon>
    </lineage>
</organism>
<evidence type="ECO:0000259" key="2">
    <source>
        <dbReference type="Pfam" id="PF13568"/>
    </source>
</evidence>
<gene>
    <name evidence="3" type="ORF">H4075_10195</name>
</gene>
<feature type="chain" id="PRO_5028946801" evidence="1">
    <location>
        <begin position="21"/>
        <end position="230"/>
    </location>
</feature>
<feature type="signal peptide" evidence="1">
    <location>
        <begin position="1"/>
        <end position="20"/>
    </location>
</feature>